<dbReference type="EMBL" id="JADQDK010000001">
    <property type="protein sequence ID" value="MBW0137508.1"/>
    <property type="molecule type" value="Genomic_DNA"/>
</dbReference>
<comment type="caution">
    <text evidence="1">The sequence shown here is derived from an EMBL/GenBank/DDBJ whole genome shotgun (WGS) entry which is preliminary data.</text>
</comment>
<sequence>MSYVTVVDDSPAGSIENLDRLMTEILPDPEGLAARYAGTVDGKLCIVAVWDSREHAETFMERDLGPGLRQLLGGAAPTSAPGSVGIEIEHSWVR</sequence>
<proteinExistence type="predicted"/>
<dbReference type="RefSeq" id="WP_218605730.1">
    <property type="nucleotide sequence ID" value="NZ_JADQDJ010000414.1"/>
</dbReference>
<organism evidence="1 2">
    <name type="scientific">Pseudonocardia abyssalis</name>
    <dbReference type="NCBI Taxonomy" id="2792008"/>
    <lineage>
        <taxon>Bacteria</taxon>
        <taxon>Bacillati</taxon>
        <taxon>Actinomycetota</taxon>
        <taxon>Actinomycetes</taxon>
        <taxon>Pseudonocardiales</taxon>
        <taxon>Pseudonocardiaceae</taxon>
        <taxon>Pseudonocardia</taxon>
    </lineage>
</organism>
<protein>
    <recommendedName>
        <fullName evidence="3">ABM domain-containing protein</fullName>
    </recommendedName>
</protein>
<keyword evidence="2" id="KW-1185">Reference proteome</keyword>
<reference evidence="1 2" key="1">
    <citation type="submission" date="2020-11" db="EMBL/GenBank/DDBJ databases">
        <title>Pseudonocardia abyssalis sp. nov. and Pseudonocardia oceani sp. nov., description and phylogenomic analysis of two novel actinomycetes isolated from the deep Southern Ocean.</title>
        <authorList>
            <person name="Parra J."/>
        </authorList>
    </citation>
    <scope>NUCLEOTIDE SEQUENCE [LARGE SCALE GENOMIC DNA]</scope>
    <source>
        <strain evidence="1 2">KRD-168</strain>
    </source>
</reference>
<evidence type="ECO:0000313" key="1">
    <source>
        <dbReference type="EMBL" id="MBW0137508.1"/>
    </source>
</evidence>
<gene>
    <name evidence="1" type="ORF">I4I81_25080</name>
</gene>
<name>A0ABS6UZ24_9PSEU</name>
<evidence type="ECO:0008006" key="3">
    <source>
        <dbReference type="Google" id="ProtNLM"/>
    </source>
</evidence>
<accession>A0ABS6UZ24</accession>
<dbReference type="Proteomes" id="UP000694287">
    <property type="component" value="Unassembled WGS sequence"/>
</dbReference>
<evidence type="ECO:0000313" key="2">
    <source>
        <dbReference type="Proteomes" id="UP000694287"/>
    </source>
</evidence>